<organism evidence="1 2">
    <name type="scientific">Erythrobacter dokdonensis DSW-74</name>
    <dbReference type="NCBI Taxonomy" id="1300349"/>
    <lineage>
        <taxon>Bacteria</taxon>
        <taxon>Pseudomonadati</taxon>
        <taxon>Pseudomonadota</taxon>
        <taxon>Alphaproteobacteria</taxon>
        <taxon>Sphingomonadales</taxon>
        <taxon>Erythrobacteraceae</taxon>
        <taxon>Erythrobacter/Porphyrobacter group</taxon>
        <taxon>Erythrobacter</taxon>
    </lineage>
</organism>
<keyword evidence="2" id="KW-1185">Reference proteome</keyword>
<dbReference type="STRING" id="1300349.I603_1598"/>
<dbReference type="RefSeq" id="WP_068863806.1">
    <property type="nucleotide sequence ID" value="NZ_LZYB01000003.1"/>
</dbReference>
<reference evidence="1 2" key="1">
    <citation type="submission" date="2016-06" db="EMBL/GenBank/DDBJ databases">
        <title>Genome sequence of Porphyrobacter dokdonensis DSW-74.</title>
        <authorList>
            <person name="Kim J.F."/>
            <person name="Song J.Y."/>
        </authorList>
    </citation>
    <scope>NUCLEOTIDE SEQUENCE [LARGE SCALE GENOMIC DNA]</scope>
    <source>
        <strain evidence="1 2">DSW-74</strain>
    </source>
</reference>
<gene>
    <name evidence="1" type="ORF">I603_1598</name>
</gene>
<evidence type="ECO:0000313" key="2">
    <source>
        <dbReference type="Proteomes" id="UP000092484"/>
    </source>
</evidence>
<sequence>MIGRLTWLASLLAFAVLTAFLQIDRQADMTPSLAPTIPQPLRNYAQPRIAAAAAESTDTAKALEEAKRLVRRRPVPAEHLTLLAVAQTKAGQAEQAGMTIQIAAQRGWREPIAQEAVLRLALAAGDEPEAARRFAALFLRRATPNGLLQELAPAVLDQTNGPGQRTLVDIINGTDRWHNTFLRRGIQVMTPAAFADIATASMARGTQFDCAILSQTLKALRQTDAASADRVADAALEDCPQLGA</sequence>
<proteinExistence type="predicted"/>
<protein>
    <submittedName>
        <fullName evidence="1">Uncharacterized protein</fullName>
    </submittedName>
</protein>
<comment type="caution">
    <text evidence="1">The sequence shown here is derived from an EMBL/GenBank/DDBJ whole genome shotgun (WGS) entry which is preliminary data.</text>
</comment>
<dbReference type="EMBL" id="LZYB01000003">
    <property type="protein sequence ID" value="OBV11190.1"/>
    <property type="molecule type" value="Genomic_DNA"/>
</dbReference>
<dbReference type="AlphaFoldDB" id="A0A1A7BJ11"/>
<name>A0A1A7BJ11_9SPHN</name>
<evidence type="ECO:0000313" key="1">
    <source>
        <dbReference type="EMBL" id="OBV11190.1"/>
    </source>
</evidence>
<accession>A0A1A7BJ11</accession>
<dbReference type="Proteomes" id="UP000092484">
    <property type="component" value="Unassembled WGS sequence"/>
</dbReference>